<keyword evidence="7 10" id="KW-1208">Phospholipid metabolism</keyword>
<dbReference type="SUPFAM" id="SSF53659">
    <property type="entry name" value="Isocitrate/Isopropylmalate dehydrogenase-like"/>
    <property type="match status" value="1"/>
</dbReference>
<evidence type="ECO:0000256" key="3">
    <source>
        <dbReference type="ARBA" id="ARBA00022516"/>
    </source>
</evidence>
<comment type="caution">
    <text evidence="11">The sequence shown here is derived from an EMBL/GenBank/DDBJ whole genome shotgun (WGS) entry which is preliminary data.</text>
</comment>
<dbReference type="PANTHER" id="PTHR30100">
    <property type="entry name" value="FATTY ACID/PHOSPHOLIPID SYNTHESIS PROTEIN PLSX"/>
    <property type="match status" value="1"/>
</dbReference>
<evidence type="ECO:0000313" key="12">
    <source>
        <dbReference type="Proteomes" id="UP000824135"/>
    </source>
</evidence>
<dbReference type="GO" id="GO:0043811">
    <property type="term" value="F:phosphate:acyl-[acyl carrier protein] acyltransferase activity"/>
    <property type="evidence" value="ECO:0007669"/>
    <property type="project" value="UniProtKB-UniRule"/>
</dbReference>
<reference evidence="11" key="2">
    <citation type="submission" date="2021-04" db="EMBL/GenBank/DDBJ databases">
        <authorList>
            <person name="Gilroy R."/>
        </authorList>
    </citation>
    <scope>NUCLEOTIDE SEQUENCE</scope>
    <source>
        <strain evidence="11">CHK199-9574</strain>
    </source>
</reference>
<evidence type="ECO:0000256" key="2">
    <source>
        <dbReference type="ARBA" id="ARBA00022490"/>
    </source>
</evidence>
<dbReference type="GO" id="GO:0005737">
    <property type="term" value="C:cytoplasm"/>
    <property type="evidence" value="ECO:0007669"/>
    <property type="project" value="UniProtKB-SubCell"/>
</dbReference>
<evidence type="ECO:0000256" key="7">
    <source>
        <dbReference type="ARBA" id="ARBA00023264"/>
    </source>
</evidence>
<sequence>MTKIILDGMGGDNAPEEIVKGAVCAVNADKELSVVITGDEGKISPVLAGLSYDKERISLVHCTEVITNDDVPTLAIRQKKDSSLVVALKMLKEDESAKGFVSAGSTGAVLTGALLRVGRIRGVSRPAVCPVLPTAKEGKVLIIDAGANAECKPVNLAHFAIMGTAYAKANLGIANPRVGLVTNGTEEHKGDPLHQEAHELLKKLPGICFVGNVEGRDIMSGDIDVAVCDGFSGNIALKTTEGTAMAVMKIIKKNISESFWAKVGYALFMRKAFKKIKRVMDYNKYGGAVLLGIEKVVVKSHGSSKADSICASLLQAKEAAEHNVTENIKALLSEADLENLGASES</sequence>
<comment type="subcellular location">
    <subcellularLocation>
        <location evidence="10">Cytoplasm</location>
    </subcellularLocation>
    <text evidence="10">Associated with the membrane possibly through PlsY.</text>
</comment>
<dbReference type="GO" id="GO:0006633">
    <property type="term" value="P:fatty acid biosynthetic process"/>
    <property type="evidence" value="ECO:0007669"/>
    <property type="project" value="UniProtKB-UniRule"/>
</dbReference>
<comment type="similarity">
    <text evidence="10">Belongs to the PlsX family.</text>
</comment>
<evidence type="ECO:0000256" key="5">
    <source>
        <dbReference type="ARBA" id="ARBA00023098"/>
    </source>
</evidence>
<keyword evidence="5 10" id="KW-0443">Lipid metabolism</keyword>
<dbReference type="GO" id="GO:0008654">
    <property type="term" value="P:phospholipid biosynthetic process"/>
    <property type="evidence" value="ECO:0007669"/>
    <property type="project" value="UniProtKB-KW"/>
</dbReference>
<dbReference type="PIRSF" id="PIRSF002465">
    <property type="entry name" value="Phsphlp_syn_PlsX"/>
    <property type="match status" value="1"/>
</dbReference>
<protein>
    <recommendedName>
        <fullName evidence="8 10">Phosphate acyltransferase</fullName>
        <ecNumber evidence="8 10">2.3.1.274</ecNumber>
    </recommendedName>
    <alternativeName>
        <fullName evidence="10">Acyl-ACP phosphotransacylase</fullName>
    </alternativeName>
    <alternativeName>
        <fullName evidence="10">Acyl-[acyl-carrier-protein]--phosphate acyltransferase</fullName>
    </alternativeName>
    <alternativeName>
        <fullName evidence="10">Phosphate-acyl-ACP acyltransferase</fullName>
    </alternativeName>
</protein>
<evidence type="ECO:0000256" key="4">
    <source>
        <dbReference type="ARBA" id="ARBA00022679"/>
    </source>
</evidence>
<evidence type="ECO:0000313" key="11">
    <source>
        <dbReference type="EMBL" id="HIY78151.1"/>
    </source>
</evidence>
<reference evidence="11" key="1">
    <citation type="journal article" date="2021" name="PeerJ">
        <title>Extensive microbial diversity within the chicken gut microbiome revealed by metagenomics and culture.</title>
        <authorList>
            <person name="Gilroy R."/>
            <person name="Ravi A."/>
            <person name="Getino M."/>
            <person name="Pursley I."/>
            <person name="Horton D.L."/>
            <person name="Alikhan N.F."/>
            <person name="Baker D."/>
            <person name="Gharbi K."/>
            <person name="Hall N."/>
            <person name="Watson M."/>
            <person name="Adriaenssens E.M."/>
            <person name="Foster-Nyarko E."/>
            <person name="Jarju S."/>
            <person name="Secka A."/>
            <person name="Antonio M."/>
            <person name="Oren A."/>
            <person name="Chaudhuri R.R."/>
            <person name="La Ragione R."/>
            <person name="Hildebrand F."/>
            <person name="Pallen M.J."/>
        </authorList>
    </citation>
    <scope>NUCLEOTIDE SEQUENCE</scope>
    <source>
        <strain evidence="11">CHK199-9574</strain>
    </source>
</reference>
<keyword evidence="6 10" id="KW-0594">Phospholipid biosynthesis</keyword>
<gene>
    <name evidence="10 11" type="primary">plsX</name>
    <name evidence="11" type="ORF">H9728_03825</name>
</gene>
<dbReference type="AlphaFoldDB" id="A0A9D2CGC3"/>
<dbReference type="Pfam" id="PF02504">
    <property type="entry name" value="FA_synthesis"/>
    <property type="match status" value="1"/>
</dbReference>
<evidence type="ECO:0000256" key="9">
    <source>
        <dbReference type="ARBA" id="ARBA00046608"/>
    </source>
</evidence>
<dbReference type="PANTHER" id="PTHR30100:SF1">
    <property type="entry name" value="PHOSPHATE ACYLTRANSFERASE"/>
    <property type="match status" value="1"/>
</dbReference>
<evidence type="ECO:0000256" key="8">
    <source>
        <dbReference type="ARBA" id="ARBA00024069"/>
    </source>
</evidence>
<evidence type="ECO:0000256" key="6">
    <source>
        <dbReference type="ARBA" id="ARBA00023209"/>
    </source>
</evidence>
<dbReference type="InterPro" id="IPR003664">
    <property type="entry name" value="FA_synthesis"/>
</dbReference>
<comment type="pathway">
    <text evidence="10">Lipid metabolism; phospholipid metabolism.</text>
</comment>
<dbReference type="HAMAP" id="MF_00019">
    <property type="entry name" value="PlsX"/>
    <property type="match status" value="1"/>
</dbReference>
<keyword evidence="3 10" id="KW-0444">Lipid biosynthesis</keyword>
<name>A0A9D2CGC3_9FIRM</name>
<dbReference type="Proteomes" id="UP000824135">
    <property type="component" value="Unassembled WGS sequence"/>
</dbReference>
<dbReference type="Gene3D" id="3.40.718.10">
    <property type="entry name" value="Isopropylmalate Dehydrogenase"/>
    <property type="match status" value="1"/>
</dbReference>
<comment type="subunit">
    <text evidence="9 10">Homodimer. Probably interacts with PlsY.</text>
</comment>
<dbReference type="EMBL" id="DXCO01000030">
    <property type="protein sequence ID" value="HIY78151.1"/>
    <property type="molecule type" value="Genomic_DNA"/>
</dbReference>
<keyword evidence="11" id="KW-0012">Acyltransferase</keyword>
<accession>A0A9D2CGC3</accession>
<dbReference type="NCBIfam" id="TIGR00182">
    <property type="entry name" value="plsX"/>
    <property type="match status" value="1"/>
</dbReference>
<keyword evidence="4 10" id="KW-0808">Transferase</keyword>
<proteinExistence type="inferred from homology"/>
<dbReference type="EC" id="2.3.1.274" evidence="8 10"/>
<comment type="catalytic activity">
    <reaction evidence="1 10">
        <text>a fatty acyl-[ACP] + phosphate = an acyl phosphate + holo-[ACP]</text>
        <dbReference type="Rhea" id="RHEA:42292"/>
        <dbReference type="Rhea" id="RHEA-COMP:9685"/>
        <dbReference type="Rhea" id="RHEA-COMP:14125"/>
        <dbReference type="ChEBI" id="CHEBI:43474"/>
        <dbReference type="ChEBI" id="CHEBI:59918"/>
        <dbReference type="ChEBI" id="CHEBI:64479"/>
        <dbReference type="ChEBI" id="CHEBI:138651"/>
        <dbReference type="EC" id="2.3.1.274"/>
    </reaction>
</comment>
<keyword evidence="2 10" id="KW-0963">Cytoplasm</keyword>
<dbReference type="InterPro" id="IPR012281">
    <property type="entry name" value="Phospholipid_synth_PlsX-like"/>
</dbReference>
<evidence type="ECO:0000256" key="1">
    <source>
        <dbReference type="ARBA" id="ARBA00001232"/>
    </source>
</evidence>
<comment type="function">
    <text evidence="10">Catalyzes the reversible formation of acyl-phosphate (acyl-PO(4)) from acyl-[acyl-carrier-protein] (acyl-ACP). This enzyme utilizes acyl-ACP as fatty acyl donor, but not acyl-CoA.</text>
</comment>
<organism evidence="11 12">
    <name type="scientific">Candidatus Borkfalkia excrementavium</name>
    <dbReference type="NCBI Taxonomy" id="2838505"/>
    <lineage>
        <taxon>Bacteria</taxon>
        <taxon>Bacillati</taxon>
        <taxon>Bacillota</taxon>
        <taxon>Clostridia</taxon>
        <taxon>Christensenellales</taxon>
        <taxon>Christensenellaceae</taxon>
        <taxon>Candidatus Borkfalkia</taxon>
    </lineage>
</organism>
<evidence type="ECO:0000256" key="10">
    <source>
        <dbReference type="HAMAP-Rule" id="MF_00019"/>
    </source>
</evidence>